<evidence type="ECO:0000313" key="3">
    <source>
        <dbReference type="EMBL" id="KAG0464097.1"/>
    </source>
</evidence>
<accession>A0A835QA72</accession>
<keyword evidence="4" id="KW-1185">Reference proteome</keyword>
<dbReference type="Proteomes" id="UP000636800">
    <property type="component" value="Chromosome 10"/>
</dbReference>
<keyword evidence="2" id="KW-1133">Transmembrane helix</keyword>
<dbReference type="Gene3D" id="3.40.50.10680">
    <property type="entry name" value="CofD-like domains"/>
    <property type="match status" value="1"/>
</dbReference>
<dbReference type="InterPro" id="IPR038136">
    <property type="entry name" value="CofD-like_dom_sf"/>
</dbReference>
<dbReference type="AlphaFoldDB" id="A0A835QA72"/>
<evidence type="ECO:0000313" key="4">
    <source>
        <dbReference type="Proteomes" id="UP000636800"/>
    </source>
</evidence>
<organism evidence="3 4">
    <name type="scientific">Vanilla planifolia</name>
    <name type="common">Vanilla</name>
    <dbReference type="NCBI Taxonomy" id="51239"/>
    <lineage>
        <taxon>Eukaryota</taxon>
        <taxon>Viridiplantae</taxon>
        <taxon>Streptophyta</taxon>
        <taxon>Embryophyta</taxon>
        <taxon>Tracheophyta</taxon>
        <taxon>Spermatophyta</taxon>
        <taxon>Magnoliopsida</taxon>
        <taxon>Liliopsida</taxon>
        <taxon>Asparagales</taxon>
        <taxon>Orchidaceae</taxon>
        <taxon>Vanilloideae</taxon>
        <taxon>Vanilleae</taxon>
        <taxon>Vanilla</taxon>
    </lineage>
</organism>
<dbReference type="InterPro" id="IPR002882">
    <property type="entry name" value="CofD"/>
</dbReference>
<feature type="transmembrane region" description="Helical" evidence="2">
    <location>
        <begin position="206"/>
        <end position="225"/>
    </location>
</feature>
<dbReference type="GO" id="GO:0043743">
    <property type="term" value="F:LPPG:FO 2-phospho-L-lactate transferase activity"/>
    <property type="evidence" value="ECO:0007669"/>
    <property type="project" value="InterPro"/>
</dbReference>
<dbReference type="PANTHER" id="PTHR31240:SF0">
    <property type="entry name" value="MATERNAL EFFECT EMBRYO ARREST 18"/>
    <property type="match status" value="1"/>
</dbReference>
<comment type="caution">
    <text evidence="3">The sequence shown here is derived from an EMBL/GenBank/DDBJ whole genome shotgun (WGS) entry which is preliminary data.</text>
</comment>
<evidence type="ECO:0000256" key="2">
    <source>
        <dbReference type="SAM" id="Phobius"/>
    </source>
</evidence>
<dbReference type="EMBL" id="JADCNL010000010">
    <property type="protein sequence ID" value="KAG0464097.1"/>
    <property type="molecule type" value="Genomic_DNA"/>
</dbReference>
<feature type="region of interest" description="Disordered" evidence="1">
    <location>
        <begin position="57"/>
        <end position="81"/>
    </location>
</feature>
<sequence length="255" mass="27414">MADGILASVPVYNSFLLSSSPGPSLSVGSFSTTAATFSCCSTLAKGSVYRARPIMTSPHCKSSSSGFDSSPSSDSSSSQQPSLLVFSGGTAFNGVAEELKKVTTRVAHVLPVSDDGGSTAEIVRVVGGPAVGDIRSRCLRLSDESTSEAIAVKRLLGHRLPLDSIEAKSEWYEIVEGSISYGMVFLDPMGKQLGLFWLTFKVRFSGGQVILFVSAMAVLGIFSLLERECSFNRWMPLFSCFPVFRKFLLKVLFFL</sequence>
<reference evidence="3 4" key="1">
    <citation type="journal article" date="2020" name="Nat. Food">
        <title>A phased Vanilla planifolia genome enables genetic improvement of flavour and production.</title>
        <authorList>
            <person name="Hasing T."/>
            <person name="Tang H."/>
            <person name="Brym M."/>
            <person name="Khazi F."/>
            <person name="Huang T."/>
            <person name="Chambers A.H."/>
        </authorList>
    </citation>
    <scope>NUCLEOTIDE SEQUENCE [LARGE SCALE GENOMIC DNA]</scope>
    <source>
        <tissue evidence="3">Leaf</tissue>
    </source>
</reference>
<name>A0A835QA72_VANPL</name>
<feature type="compositionally biased region" description="Low complexity" evidence="1">
    <location>
        <begin position="62"/>
        <end position="81"/>
    </location>
</feature>
<dbReference type="PANTHER" id="PTHR31240">
    <property type="entry name" value="MATERNAL EFFECT EMBRYO ARREST 18"/>
    <property type="match status" value="1"/>
</dbReference>
<proteinExistence type="predicted"/>
<protein>
    <recommendedName>
        <fullName evidence="5">LPPG:FO 2-phospho-L-lactate transferase CofD/UPF0052</fullName>
    </recommendedName>
</protein>
<dbReference type="OrthoDB" id="1920814at2759"/>
<keyword evidence="2" id="KW-0812">Transmembrane</keyword>
<gene>
    <name evidence="3" type="ORF">HPP92_020166</name>
</gene>
<evidence type="ECO:0008006" key="5">
    <source>
        <dbReference type="Google" id="ProtNLM"/>
    </source>
</evidence>
<evidence type="ECO:0000256" key="1">
    <source>
        <dbReference type="SAM" id="MobiDB-lite"/>
    </source>
</evidence>
<dbReference type="Pfam" id="PF01933">
    <property type="entry name" value="CofD"/>
    <property type="match status" value="1"/>
</dbReference>
<dbReference type="SUPFAM" id="SSF142338">
    <property type="entry name" value="CofD-like"/>
    <property type="match status" value="1"/>
</dbReference>
<keyword evidence="2" id="KW-0472">Membrane</keyword>